<evidence type="ECO:0000313" key="3">
    <source>
        <dbReference type="Proteomes" id="UP000234275"/>
    </source>
</evidence>
<dbReference type="EMBL" id="MSFO01000010">
    <property type="protein sequence ID" value="PLB43917.1"/>
    <property type="molecule type" value="Genomic_DNA"/>
</dbReference>
<dbReference type="Proteomes" id="UP000234275">
    <property type="component" value="Unassembled WGS sequence"/>
</dbReference>
<sequence>MIVTAPSLVAFSLLFFAFVSFLSLFLLAAWPDPIIDSFISSAHSPPLFLSPLEGPGLGAFEDLPTPSILLLGALNRLPSLYLHPTETSINPWQIPSNLGNACRQPLSRDDCVLLAAYWIVSVSRHRQQKQPTARSLARRGFVSAICLVWLRRYSCTITAYKPHPLPQQSASPLAQDGDESTKGRKKRVDRVAVEQRKKKRKVPPPRSVWIALHPDRIPGSKSHAAALSVLFFFPYPRIAPRRFGSQAI</sequence>
<protein>
    <submittedName>
        <fullName evidence="2">Uncharacterized protein</fullName>
    </submittedName>
</protein>
<dbReference type="AlphaFoldDB" id="A0A2I2FTL4"/>
<proteinExistence type="predicted"/>
<accession>A0A2I2FTL4</accession>
<dbReference type="VEuPathDB" id="FungiDB:P170DRAFT_64982"/>
<evidence type="ECO:0000313" key="2">
    <source>
        <dbReference type="EMBL" id="PLB43917.1"/>
    </source>
</evidence>
<gene>
    <name evidence="2" type="ORF">P170DRAFT_64982</name>
</gene>
<organism evidence="2 3">
    <name type="scientific">Aspergillus steynii IBT 23096</name>
    <dbReference type="NCBI Taxonomy" id="1392250"/>
    <lineage>
        <taxon>Eukaryota</taxon>
        <taxon>Fungi</taxon>
        <taxon>Dikarya</taxon>
        <taxon>Ascomycota</taxon>
        <taxon>Pezizomycotina</taxon>
        <taxon>Eurotiomycetes</taxon>
        <taxon>Eurotiomycetidae</taxon>
        <taxon>Eurotiales</taxon>
        <taxon>Aspergillaceae</taxon>
        <taxon>Aspergillus</taxon>
        <taxon>Aspergillus subgen. Circumdati</taxon>
    </lineage>
</organism>
<reference evidence="2 3" key="1">
    <citation type="submission" date="2016-12" db="EMBL/GenBank/DDBJ databases">
        <title>The genomes of Aspergillus section Nigri reveals drivers in fungal speciation.</title>
        <authorList>
            <consortium name="DOE Joint Genome Institute"/>
            <person name="Vesth T.C."/>
            <person name="Nybo J."/>
            <person name="Theobald S."/>
            <person name="Brandl J."/>
            <person name="Frisvad J.C."/>
            <person name="Nielsen K.F."/>
            <person name="Lyhne E.K."/>
            <person name="Kogle M.E."/>
            <person name="Kuo A."/>
            <person name="Riley R."/>
            <person name="Clum A."/>
            <person name="Nolan M."/>
            <person name="Lipzen A."/>
            <person name="Salamov A."/>
            <person name="Henrissat B."/>
            <person name="Wiebenga A."/>
            <person name="De Vries R.P."/>
            <person name="Grigoriev I.V."/>
            <person name="Mortensen U.H."/>
            <person name="Andersen M.R."/>
            <person name="Baker S.E."/>
        </authorList>
    </citation>
    <scope>NUCLEOTIDE SEQUENCE [LARGE SCALE GENOMIC DNA]</scope>
    <source>
        <strain evidence="2 3">IBT 23096</strain>
    </source>
</reference>
<keyword evidence="3" id="KW-1185">Reference proteome</keyword>
<dbReference type="RefSeq" id="XP_024699219.1">
    <property type="nucleotide sequence ID" value="XM_024855319.1"/>
</dbReference>
<feature type="region of interest" description="Disordered" evidence="1">
    <location>
        <begin position="166"/>
        <end position="200"/>
    </location>
</feature>
<evidence type="ECO:0000256" key="1">
    <source>
        <dbReference type="SAM" id="MobiDB-lite"/>
    </source>
</evidence>
<name>A0A2I2FTL4_9EURO</name>
<comment type="caution">
    <text evidence="2">The sequence shown here is derived from an EMBL/GenBank/DDBJ whole genome shotgun (WGS) entry which is preliminary data.</text>
</comment>
<dbReference type="GeneID" id="36563025"/>